<dbReference type="InterPro" id="IPR014776">
    <property type="entry name" value="4pyrrole_Mease_sub2"/>
</dbReference>
<dbReference type="Pfam" id="PF00590">
    <property type="entry name" value="TP_methylase"/>
    <property type="match status" value="1"/>
</dbReference>
<dbReference type="Proteomes" id="UP000189137">
    <property type="component" value="Unassembled WGS sequence"/>
</dbReference>
<dbReference type="Proteomes" id="UP000411588">
    <property type="component" value="Unassembled WGS sequence"/>
</dbReference>
<dbReference type="GO" id="GO:0032259">
    <property type="term" value="P:methylation"/>
    <property type="evidence" value="ECO:0007669"/>
    <property type="project" value="UniProtKB-KW"/>
</dbReference>
<evidence type="ECO:0000313" key="8">
    <source>
        <dbReference type="EMBL" id="HBH2620429.1"/>
    </source>
</evidence>
<dbReference type="InterPro" id="IPR035996">
    <property type="entry name" value="4pyrrol_Methylase_sf"/>
</dbReference>
<dbReference type="NCBIfam" id="NF004456">
    <property type="entry name" value="PRK05787.1-4"/>
    <property type="match status" value="1"/>
</dbReference>
<proteinExistence type="predicted"/>
<evidence type="ECO:0000313" key="10">
    <source>
        <dbReference type="EMBL" id="VFD36048.1"/>
    </source>
</evidence>
<dbReference type="SUPFAM" id="SSF53790">
    <property type="entry name" value="Tetrapyrrole methylase"/>
    <property type="match status" value="1"/>
</dbReference>
<sequence length="202" mass="22834">MINIIGLGPGNLDYITKKGENLISTSDVLIGGKRNLESIKNFEGEKIVLDSNLREIIEYINNNKEKQISIIASGDPLIYGIGRYLSKNIDNKMLNMVSGISSLQYIFSKIYVDMNDVYITSSHGKVPDFDYILSHKKVCMVTDSKIGPKQISREIIDRNLNKIIVVGENLSYDNEKITIAKPEEIIRMDNFDMNVVVILDEE</sequence>
<dbReference type="InterPro" id="IPR050714">
    <property type="entry name" value="Cobalamin_biosynth_MTase"/>
</dbReference>
<comment type="caution">
    <text evidence="8">The sequence shown here is derived from an EMBL/GenBank/DDBJ whole genome shotgun (WGS) entry which is preliminary data.</text>
</comment>
<keyword evidence="3 8" id="KW-0489">Methyltransferase</keyword>
<dbReference type="AlphaFoldDB" id="A0A9P4DA25"/>
<evidence type="ECO:0000313" key="9">
    <source>
        <dbReference type="EMBL" id="SJS85069.1"/>
    </source>
</evidence>
<dbReference type="EC" id="2.1.1.289" evidence="8"/>
<evidence type="ECO:0000313" key="12">
    <source>
        <dbReference type="Proteomes" id="UP000411588"/>
    </source>
</evidence>
<dbReference type="EMBL" id="CAADAN010000020">
    <property type="protein sequence ID" value="VFD36048.1"/>
    <property type="molecule type" value="Genomic_DNA"/>
</dbReference>
<dbReference type="EMBL" id="FUPS01000011">
    <property type="protein sequence ID" value="SJS85069.1"/>
    <property type="molecule type" value="Genomic_DNA"/>
</dbReference>
<evidence type="ECO:0000256" key="1">
    <source>
        <dbReference type="ARBA" id="ARBA00004953"/>
    </source>
</evidence>
<dbReference type="CDD" id="cd11644">
    <property type="entry name" value="Precorrin-6Y-MT"/>
    <property type="match status" value="1"/>
</dbReference>
<dbReference type="GO" id="GO:0009236">
    <property type="term" value="P:cobalamin biosynthetic process"/>
    <property type="evidence" value="ECO:0007669"/>
    <property type="project" value="UniProtKB-KW"/>
</dbReference>
<evidence type="ECO:0000259" key="6">
    <source>
        <dbReference type="Pfam" id="PF00590"/>
    </source>
</evidence>
<keyword evidence="5" id="KW-0949">S-adenosyl-L-methionine</keyword>
<gene>
    <name evidence="9" type="primary">cbiE</name>
    <name evidence="7" type="ORF">KRM00_000855</name>
    <name evidence="8" type="ORF">KRQ00_002195</name>
    <name evidence="10" type="ORF">SAMEA1402399_03812</name>
    <name evidence="9" type="ORF">SAMEA3375112_03030</name>
</gene>
<dbReference type="GeneID" id="66355888"/>
<dbReference type="Proteomes" id="UP000879542">
    <property type="component" value="Unassembled WGS sequence"/>
</dbReference>
<evidence type="ECO:0000256" key="4">
    <source>
        <dbReference type="ARBA" id="ARBA00022679"/>
    </source>
</evidence>
<dbReference type="NCBIfam" id="TIGR02467">
    <property type="entry name" value="CbiE"/>
    <property type="match status" value="1"/>
</dbReference>
<evidence type="ECO:0000313" key="7">
    <source>
        <dbReference type="EMBL" id="HBH1541396.1"/>
    </source>
</evidence>
<reference evidence="8" key="1">
    <citation type="journal article" date="2018" name="Genome Biol.">
        <title>SKESA: strategic k-mer extension for scrupulous assemblies.</title>
        <authorList>
            <person name="Souvorov A."/>
            <person name="Agarwala R."/>
            <person name="Lipman D.J."/>
        </authorList>
    </citation>
    <scope>NUCLEOTIDE SEQUENCE</scope>
    <source>
        <strain evidence="8">Clostridioides</strain>
        <strain evidence="7">HN1000</strain>
    </source>
</reference>
<organism evidence="8 13">
    <name type="scientific">Clostridioides difficile</name>
    <name type="common">Peptoclostridium difficile</name>
    <dbReference type="NCBI Taxonomy" id="1496"/>
    <lineage>
        <taxon>Bacteria</taxon>
        <taxon>Bacillati</taxon>
        <taxon>Bacillota</taxon>
        <taxon>Clostridia</taxon>
        <taxon>Peptostreptococcales</taxon>
        <taxon>Peptostreptococcaceae</taxon>
        <taxon>Clostridioides</taxon>
    </lineage>
</organism>
<evidence type="ECO:0000256" key="5">
    <source>
        <dbReference type="ARBA" id="ARBA00022691"/>
    </source>
</evidence>
<dbReference type="Gene3D" id="3.40.1010.10">
    <property type="entry name" value="Cobalt-precorrin-4 Transmethylase, Domain 1"/>
    <property type="match status" value="1"/>
</dbReference>
<evidence type="ECO:0000313" key="13">
    <source>
        <dbReference type="Proteomes" id="UP000879542"/>
    </source>
</evidence>
<dbReference type="Proteomes" id="UP000878956">
    <property type="component" value="Unassembled WGS sequence"/>
</dbReference>
<keyword evidence="2" id="KW-0169">Cobalamin biosynthesis</keyword>
<feature type="domain" description="Tetrapyrrole methylase" evidence="6">
    <location>
        <begin position="1"/>
        <end position="184"/>
    </location>
</feature>
<protein>
    <submittedName>
        <fullName evidence="9 10">Cobalt-precorrin-6Y C(5)-methyltransferase</fullName>
        <ecNumber evidence="9 10">2.1.1.-</ecNumber>
    </submittedName>
    <submittedName>
        <fullName evidence="8">Cobalt-precorrin-7 (C(5))-methyltransferase</fullName>
        <ecNumber evidence="8">2.1.1.289</ecNumber>
    </submittedName>
</protein>
<dbReference type="EMBL" id="DAEPXK010000006">
    <property type="protein sequence ID" value="HBH1541396.1"/>
    <property type="molecule type" value="Genomic_DNA"/>
</dbReference>
<dbReference type="Gene3D" id="3.30.950.10">
    <property type="entry name" value="Methyltransferase, Cobalt-precorrin-4 Transmethylase, Domain 2"/>
    <property type="match status" value="1"/>
</dbReference>
<dbReference type="EMBL" id="DAEQIJ010000009">
    <property type="protein sequence ID" value="HBH2620429.1"/>
    <property type="molecule type" value="Genomic_DNA"/>
</dbReference>
<dbReference type="EC" id="2.1.1.-" evidence="9 10"/>
<evidence type="ECO:0000256" key="2">
    <source>
        <dbReference type="ARBA" id="ARBA00022573"/>
    </source>
</evidence>
<reference evidence="8" key="3">
    <citation type="submission" date="2021-06" db="EMBL/GenBank/DDBJ databases">
        <authorList>
            <consortium name="NCBI Pathogen Detection Project"/>
        </authorList>
    </citation>
    <scope>NUCLEOTIDE SEQUENCE</scope>
    <source>
        <strain evidence="8">Clostridioides</strain>
        <strain evidence="7">HN1000</strain>
    </source>
</reference>
<dbReference type="GO" id="GO:0008276">
    <property type="term" value="F:protein methyltransferase activity"/>
    <property type="evidence" value="ECO:0007669"/>
    <property type="project" value="InterPro"/>
</dbReference>
<evidence type="ECO:0000313" key="11">
    <source>
        <dbReference type="Proteomes" id="UP000189137"/>
    </source>
</evidence>
<keyword evidence="4 8" id="KW-0808">Transferase</keyword>
<name>A0A9P4DA25_CLODI</name>
<evidence type="ECO:0000256" key="3">
    <source>
        <dbReference type="ARBA" id="ARBA00022603"/>
    </source>
</evidence>
<comment type="pathway">
    <text evidence="1">Cofactor biosynthesis; adenosylcobalamin biosynthesis.</text>
</comment>
<dbReference type="InterPro" id="IPR012818">
    <property type="entry name" value="CbiE"/>
</dbReference>
<accession>A0A9P4DA25</accession>
<reference evidence="10 12" key="2">
    <citation type="submission" date="2019-02" db="EMBL/GenBank/DDBJ databases">
        <authorList>
            <consortium name="Pathogen Informatics"/>
        </authorList>
    </citation>
    <scope>NUCLEOTIDE SEQUENCE [LARGE SCALE GENOMIC DNA]</scope>
    <source>
        <strain evidence="12">clo34</strain>
        <strain evidence="10">Clo34</strain>
        <strain evidence="9 11">VRECD0157</strain>
    </source>
</reference>
<dbReference type="InterPro" id="IPR000878">
    <property type="entry name" value="4pyrrol_Mease"/>
</dbReference>
<dbReference type="InterPro" id="IPR014777">
    <property type="entry name" value="4pyrrole_Mease_sub1"/>
</dbReference>
<dbReference type="PANTHER" id="PTHR43182:SF1">
    <property type="entry name" value="COBALT-PRECORRIN-7 C(5)-METHYLTRANSFERASE"/>
    <property type="match status" value="1"/>
</dbReference>
<dbReference type="PANTHER" id="PTHR43182">
    <property type="entry name" value="COBALT-PRECORRIN-6B C(15)-METHYLTRANSFERASE (DECARBOXYLATING)"/>
    <property type="match status" value="1"/>
</dbReference>
<dbReference type="RefSeq" id="WP_009903759.1">
    <property type="nucleotide sequence ID" value="NZ_AP025558.1"/>
</dbReference>